<evidence type="ECO:0000313" key="4">
    <source>
        <dbReference type="Proteomes" id="UP000815677"/>
    </source>
</evidence>
<gene>
    <name evidence="3" type="ORF">MCHLO_16358</name>
</gene>
<sequence>MVRIHFRQTAFWLVLSAARASSCKRLNARCASWVARVLEVFGLLDSSGCHAPRCVIVVRGPRRVMRRGRDREVPVAAPEAELSGNRRDNNGLLQRAQARSKRVTILDDLSSRTKHKRIILSPKETRKHNSNGK</sequence>
<feature type="chain" id="PRO_5046535733" description="Secreted protein" evidence="2">
    <location>
        <begin position="21"/>
        <end position="133"/>
    </location>
</feature>
<protein>
    <recommendedName>
        <fullName evidence="5">Secreted protein</fullName>
    </recommendedName>
</protein>
<feature type="signal peptide" evidence="2">
    <location>
        <begin position="1"/>
        <end position="20"/>
    </location>
</feature>
<reference evidence="3" key="1">
    <citation type="submission" date="2014-09" db="EMBL/GenBank/DDBJ databases">
        <title>Genome sequence of the luminous mushroom Mycena chlorophos for searching fungal bioluminescence genes.</title>
        <authorList>
            <person name="Tanaka Y."/>
            <person name="Kasuga D."/>
            <person name="Oba Y."/>
            <person name="Hase S."/>
            <person name="Sato K."/>
            <person name="Oba Y."/>
            <person name="Sakakibara Y."/>
        </authorList>
    </citation>
    <scope>NUCLEOTIDE SEQUENCE</scope>
</reference>
<evidence type="ECO:0000313" key="3">
    <source>
        <dbReference type="EMBL" id="GAT60171.1"/>
    </source>
</evidence>
<name>A0ABQ0M9V2_MYCCL</name>
<feature type="region of interest" description="Disordered" evidence="1">
    <location>
        <begin position="77"/>
        <end position="98"/>
    </location>
</feature>
<proteinExistence type="predicted"/>
<keyword evidence="4" id="KW-1185">Reference proteome</keyword>
<evidence type="ECO:0008006" key="5">
    <source>
        <dbReference type="Google" id="ProtNLM"/>
    </source>
</evidence>
<organism evidence="3 4">
    <name type="scientific">Mycena chlorophos</name>
    <name type="common">Agaric fungus</name>
    <name type="synonym">Agaricus chlorophos</name>
    <dbReference type="NCBI Taxonomy" id="658473"/>
    <lineage>
        <taxon>Eukaryota</taxon>
        <taxon>Fungi</taxon>
        <taxon>Dikarya</taxon>
        <taxon>Basidiomycota</taxon>
        <taxon>Agaricomycotina</taxon>
        <taxon>Agaricomycetes</taxon>
        <taxon>Agaricomycetidae</taxon>
        <taxon>Agaricales</taxon>
        <taxon>Marasmiineae</taxon>
        <taxon>Mycenaceae</taxon>
        <taxon>Mycena</taxon>
    </lineage>
</organism>
<accession>A0ABQ0M9V2</accession>
<dbReference type="EMBL" id="DF849942">
    <property type="protein sequence ID" value="GAT60171.1"/>
    <property type="molecule type" value="Genomic_DNA"/>
</dbReference>
<evidence type="ECO:0000256" key="1">
    <source>
        <dbReference type="SAM" id="MobiDB-lite"/>
    </source>
</evidence>
<keyword evidence="2" id="KW-0732">Signal</keyword>
<dbReference type="Proteomes" id="UP000815677">
    <property type="component" value="Unassembled WGS sequence"/>
</dbReference>
<evidence type="ECO:0000256" key="2">
    <source>
        <dbReference type="SAM" id="SignalP"/>
    </source>
</evidence>